<accession>A0A672R0S3</accession>
<organism evidence="7 8">
    <name type="scientific">Sinocyclocheilus grahami</name>
    <name type="common">Dianchi golden-line fish</name>
    <name type="synonym">Barbus grahami</name>
    <dbReference type="NCBI Taxonomy" id="75366"/>
    <lineage>
        <taxon>Eukaryota</taxon>
        <taxon>Metazoa</taxon>
        <taxon>Chordata</taxon>
        <taxon>Craniata</taxon>
        <taxon>Vertebrata</taxon>
        <taxon>Euteleostomi</taxon>
        <taxon>Actinopterygii</taxon>
        <taxon>Neopterygii</taxon>
        <taxon>Teleostei</taxon>
        <taxon>Ostariophysi</taxon>
        <taxon>Cypriniformes</taxon>
        <taxon>Cyprinidae</taxon>
        <taxon>Cyprininae</taxon>
        <taxon>Sinocyclocheilus</taxon>
    </lineage>
</organism>
<keyword evidence="6" id="KW-0503">Monooxygenase</keyword>
<evidence type="ECO:0000256" key="1">
    <source>
        <dbReference type="ARBA" id="ARBA00010617"/>
    </source>
</evidence>
<dbReference type="GO" id="GO:0034653">
    <property type="term" value="P:retinoic acid catabolic process"/>
    <property type="evidence" value="ECO:0007669"/>
    <property type="project" value="UniProtKB-ARBA"/>
</dbReference>
<sequence length="302" mass="34587">IAVRVLLGLHLEDGLRKVRMSLVPIFLPQAKSHIGIRAREILHSAMEKIIEEKLKKQQTSDYCDAFDYMLSSAKEDDYELTMQELKETAVELIFAAHSTTGSASTSLILQLLRHSDVSERTRAELEKGRRSRTHVPYLSLEKLNQLSYLDCVVREVLRFLPPVSGGYRTVLQTFELNGYQIPKGWSIMYSIRDTHETAEAYQNPELFDPDRFCTDRNESKTDRFSYVPFGGGVRRCIGRELALIVLKTLAVELLATVDCTLATETYPRMQTVPIVHPVNGLHVFFNYRTHGVERNRRESTHI</sequence>
<dbReference type="InterPro" id="IPR001128">
    <property type="entry name" value="Cyt_P450"/>
</dbReference>
<keyword evidence="8" id="KW-1185">Reference proteome</keyword>
<evidence type="ECO:0000313" key="7">
    <source>
        <dbReference type="Ensembl" id="ENSSGRP00000082019.1"/>
    </source>
</evidence>
<evidence type="ECO:0000256" key="4">
    <source>
        <dbReference type="ARBA" id="ARBA00023004"/>
    </source>
</evidence>
<dbReference type="InterPro" id="IPR036396">
    <property type="entry name" value="Cyt_P450_sf"/>
</dbReference>
<reference evidence="7" key="1">
    <citation type="submission" date="2025-08" db="UniProtKB">
        <authorList>
            <consortium name="Ensembl"/>
        </authorList>
    </citation>
    <scope>IDENTIFICATION</scope>
</reference>
<dbReference type="InterPro" id="IPR002403">
    <property type="entry name" value="Cyt_P450_E_grp-IV"/>
</dbReference>
<protein>
    <submittedName>
        <fullName evidence="7">Cytochrome P450 26C1-like</fullName>
    </submittedName>
</protein>
<dbReference type="GO" id="GO:0004497">
    <property type="term" value="F:monooxygenase activity"/>
    <property type="evidence" value="ECO:0007669"/>
    <property type="project" value="UniProtKB-KW"/>
</dbReference>
<dbReference type="GO" id="GO:0020037">
    <property type="term" value="F:heme binding"/>
    <property type="evidence" value="ECO:0007669"/>
    <property type="project" value="InterPro"/>
</dbReference>
<dbReference type="AlphaFoldDB" id="A0A672R0S3"/>
<reference evidence="7" key="2">
    <citation type="submission" date="2025-09" db="UniProtKB">
        <authorList>
            <consortium name="Ensembl"/>
        </authorList>
    </citation>
    <scope>IDENTIFICATION</scope>
</reference>
<evidence type="ECO:0000313" key="8">
    <source>
        <dbReference type="Proteomes" id="UP000472262"/>
    </source>
</evidence>
<dbReference type="PANTHER" id="PTHR24286:SF100">
    <property type="entry name" value="CYTOCHROME P450 26C1"/>
    <property type="match status" value="1"/>
</dbReference>
<evidence type="ECO:0000256" key="6">
    <source>
        <dbReference type="RuleBase" id="RU000461"/>
    </source>
</evidence>
<dbReference type="GO" id="GO:0016705">
    <property type="term" value="F:oxidoreductase activity, acting on paired donors, with incorporation or reduction of molecular oxygen"/>
    <property type="evidence" value="ECO:0007669"/>
    <property type="project" value="InterPro"/>
</dbReference>
<dbReference type="Gene3D" id="1.10.630.10">
    <property type="entry name" value="Cytochrome P450"/>
    <property type="match status" value="1"/>
</dbReference>
<dbReference type="PROSITE" id="PS00086">
    <property type="entry name" value="CYTOCHROME_P450"/>
    <property type="match status" value="1"/>
</dbReference>
<name>A0A672R0S3_SINGR</name>
<comment type="similarity">
    <text evidence="1 6">Belongs to the cytochrome P450 family.</text>
</comment>
<comment type="cofactor">
    <cofactor evidence="5">
        <name>heme</name>
        <dbReference type="ChEBI" id="CHEBI:30413"/>
    </cofactor>
</comment>
<dbReference type="GO" id="GO:0005506">
    <property type="term" value="F:iron ion binding"/>
    <property type="evidence" value="ECO:0007669"/>
    <property type="project" value="InterPro"/>
</dbReference>
<keyword evidence="4 5" id="KW-0408">Iron</keyword>
<proteinExistence type="inferred from homology"/>
<dbReference type="Pfam" id="PF00067">
    <property type="entry name" value="p450"/>
    <property type="match status" value="1"/>
</dbReference>
<gene>
    <name evidence="7" type="primary">LOC107553621</name>
</gene>
<dbReference type="PRINTS" id="PR00385">
    <property type="entry name" value="P450"/>
</dbReference>
<evidence type="ECO:0000256" key="3">
    <source>
        <dbReference type="ARBA" id="ARBA00022723"/>
    </source>
</evidence>
<dbReference type="PRINTS" id="PR00465">
    <property type="entry name" value="EP450IV"/>
</dbReference>
<dbReference type="Proteomes" id="UP000472262">
    <property type="component" value="Unassembled WGS sequence"/>
</dbReference>
<evidence type="ECO:0000256" key="5">
    <source>
        <dbReference type="PIRSR" id="PIRSR602403-1"/>
    </source>
</evidence>
<dbReference type="SUPFAM" id="SSF48264">
    <property type="entry name" value="Cytochrome P450"/>
    <property type="match status" value="1"/>
</dbReference>
<keyword evidence="2 5" id="KW-0349">Heme</keyword>
<feature type="binding site" description="axial binding residue" evidence="5">
    <location>
        <position position="236"/>
    </location>
    <ligand>
        <name>heme</name>
        <dbReference type="ChEBI" id="CHEBI:30413"/>
    </ligand>
    <ligandPart>
        <name>Fe</name>
        <dbReference type="ChEBI" id="CHEBI:18248"/>
    </ligandPart>
</feature>
<dbReference type="PANTHER" id="PTHR24286">
    <property type="entry name" value="CYTOCHROME P450 26"/>
    <property type="match status" value="1"/>
</dbReference>
<dbReference type="InterPro" id="IPR017972">
    <property type="entry name" value="Cyt_P450_CS"/>
</dbReference>
<dbReference type="GO" id="GO:0016125">
    <property type="term" value="P:sterol metabolic process"/>
    <property type="evidence" value="ECO:0007669"/>
    <property type="project" value="TreeGrafter"/>
</dbReference>
<keyword evidence="3 5" id="KW-0479">Metal-binding</keyword>
<dbReference type="Ensembl" id="ENSSGRT00000087337.1">
    <property type="protein sequence ID" value="ENSSGRP00000082019.1"/>
    <property type="gene ID" value="ENSSGRG00000041481.1"/>
</dbReference>
<keyword evidence="6" id="KW-0560">Oxidoreductase</keyword>
<evidence type="ECO:0000256" key="2">
    <source>
        <dbReference type="ARBA" id="ARBA00022617"/>
    </source>
</evidence>